<reference evidence="4 5" key="1">
    <citation type="submission" date="2024-04" db="EMBL/GenBank/DDBJ databases">
        <title>genome sequences of Mucor flavus KT1a and Helicostylum pulchrum KT1b strains isolation_sourced from the surface of a dry-aged beef.</title>
        <authorList>
            <person name="Toyotome T."/>
            <person name="Hosono M."/>
            <person name="Torimaru M."/>
            <person name="Fukuda K."/>
            <person name="Mikami N."/>
        </authorList>
    </citation>
    <scope>NUCLEOTIDE SEQUENCE [LARGE SCALE GENOMIC DNA]</scope>
    <source>
        <strain evidence="4 5">KT1b</strain>
    </source>
</reference>
<sequence length="295" mass="33608">MSKRSRDETKIEFVRSILGDIPIETIEKLLNSANQNVETAINLYFTDPSPPPPVAQSVQHIKQDKPAQAINKYYIGDLVITAWSLTKGQSPVKEGDKVNIVRDNVINSSNKIVRFSIKGKEIGRLPKEVADYISTLIDFKLCTFEGTIVWCPSTLKMGDDMILMIQCYLSPIRSENFTTTLPTPKKRSIQKNVDVNVLKKMALMRMFRNLALKPVRSSIQRMNVDGDDTWDMLLQTVAQKEVVVEEGEEEKKEVTDDQLDSIYEKAQVFDSHITAMDQPETMALELKEYQKRVSF</sequence>
<dbReference type="EMBL" id="BAABUJ010000015">
    <property type="protein sequence ID" value="GAA5800445.1"/>
    <property type="molecule type" value="Genomic_DNA"/>
</dbReference>
<evidence type="ECO:0000256" key="2">
    <source>
        <dbReference type="ARBA" id="ARBA00022801"/>
    </source>
</evidence>
<accession>A0ABP9Y0A4</accession>
<dbReference type="InterPro" id="IPR003892">
    <property type="entry name" value="CUE"/>
</dbReference>
<dbReference type="InterPro" id="IPR014905">
    <property type="entry name" value="HIRAN"/>
</dbReference>
<gene>
    <name evidence="4" type="ORF">HPULCUR_005875</name>
</gene>
<evidence type="ECO:0000313" key="4">
    <source>
        <dbReference type="EMBL" id="GAA5800445.1"/>
    </source>
</evidence>
<organism evidence="4 5">
    <name type="scientific">Helicostylum pulchrum</name>
    <dbReference type="NCBI Taxonomy" id="562976"/>
    <lineage>
        <taxon>Eukaryota</taxon>
        <taxon>Fungi</taxon>
        <taxon>Fungi incertae sedis</taxon>
        <taxon>Mucoromycota</taxon>
        <taxon>Mucoromycotina</taxon>
        <taxon>Mucoromycetes</taxon>
        <taxon>Mucorales</taxon>
        <taxon>Mucorineae</taxon>
        <taxon>Mucoraceae</taxon>
        <taxon>Helicostylum</taxon>
    </lineage>
</organism>
<evidence type="ECO:0000256" key="1">
    <source>
        <dbReference type="ARBA" id="ARBA00022723"/>
    </source>
</evidence>
<dbReference type="SMART" id="SM00910">
    <property type="entry name" value="HIRAN"/>
    <property type="match status" value="1"/>
</dbReference>
<name>A0ABP9Y0A4_9FUNG</name>
<protein>
    <recommendedName>
        <fullName evidence="3">HIRAN domain-containing protein</fullName>
    </recommendedName>
</protein>
<keyword evidence="1" id="KW-0479">Metal-binding</keyword>
<dbReference type="Proteomes" id="UP001476247">
    <property type="component" value="Unassembled WGS sequence"/>
</dbReference>
<evidence type="ECO:0000259" key="3">
    <source>
        <dbReference type="SMART" id="SM00910"/>
    </source>
</evidence>
<keyword evidence="2" id="KW-0378">Hydrolase</keyword>
<evidence type="ECO:0000313" key="5">
    <source>
        <dbReference type="Proteomes" id="UP001476247"/>
    </source>
</evidence>
<feature type="domain" description="HIRAN" evidence="3">
    <location>
        <begin position="75"/>
        <end position="169"/>
    </location>
</feature>
<dbReference type="Pfam" id="PF08797">
    <property type="entry name" value="HIRAN"/>
    <property type="match status" value="1"/>
</dbReference>
<proteinExistence type="predicted"/>
<dbReference type="Pfam" id="PF02845">
    <property type="entry name" value="CUE"/>
    <property type="match status" value="1"/>
</dbReference>
<dbReference type="CDD" id="cd14279">
    <property type="entry name" value="CUE"/>
    <property type="match status" value="1"/>
</dbReference>
<comment type="caution">
    <text evidence="4">The sequence shown here is derived from an EMBL/GenBank/DDBJ whole genome shotgun (WGS) entry which is preliminary data.</text>
</comment>
<keyword evidence="5" id="KW-1185">Reference proteome</keyword>